<reference evidence="1" key="2">
    <citation type="journal article" date="2015" name="Data Brief">
        <title>Shoot transcriptome of the giant reed, Arundo donax.</title>
        <authorList>
            <person name="Barrero R.A."/>
            <person name="Guerrero F.D."/>
            <person name="Moolhuijzen P."/>
            <person name="Goolsby J.A."/>
            <person name="Tidwell J."/>
            <person name="Bellgard S.E."/>
            <person name="Bellgard M.I."/>
        </authorList>
    </citation>
    <scope>NUCLEOTIDE SEQUENCE</scope>
    <source>
        <tissue evidence="1">Shoot tissue taken approximately 20 cm above the soil surface</tissue>
    </source>
</reference>
<protein>
    <submittedName>
        <fullName evidence="1">Uncharacterized protein</fullName>
    </submittedName>
</protein>
<dbReference type="AlphaFoldDB" id="A0A0A9F7G0"/>
<accession>A0A0A9F7G0</accession>
<sequence>MIWFWLCDLLDILAHEFRC</sequence>
<evidence type="ECO:0000313" key="1">
    <source>
        <dbReference type="EMBL" id="JAE06071.1"/>
    </source>
</evidence>
<name>A0A0A9F7G0_ARUDO</name>
<proteinExistence type="predicted"/>
<reference evidence="1" key="1">
    <citation type="submission" date="2014-09" db="EMBL/GenBank/DDBJ databases">
        <authorList>
            <person name="Magalhaes I.L.F."/>
            <person name="Oliveira U."/>
            <person name="Santos F.R."/>
            <person name="Vidigal T.H.D.A."/>
            <person name="Brescovit A.D."/>
            <person name="Santos A.J."/>
        </authorList>
    </citation>
    <scope>NUCLEOTIDE SEQUENCE</scope>
    <source>
        <tissue evidence="1">Shoot tissue taken approximately 20 cm above the soil surface</tissue>
    </source>
</reference>
<dbReference type="EMBL" id="GBRH01191825">
    <property type="protein sequence ID" value="JAE06071.1"/>
    <property type="molecule type" value="Transcribed_RNA"/>
</dbReference>
<dbReference type="EMBL" id="GBRH01179414">
    <property type="protein sequence ID" value="JAE18482.1"/>
    <property type="molecule type" value="Transcribed_RNA"/>
</dbReference>
<organism evidence="1">
    <name type="scientific">Arundo donax</name>
    <name type="common">Giant reed</name>
    <name type="synonym">Donax arundinaceus</name>
    <dbReference type="NCBI Taxonomy" id="35708"/>
    <lineage>
        <taxon>Eukaryota</taxon>
        <taxon>Viridiplantae</taxon>
        <taxon>Streptophyta</taxon>
        <taxon>Embryophyta</taxon>
        <taxon>Tracheophyta</taxon>
        <taxon>Spermatophyta</taxon>
        <taxon>Magnoliopsida</taxon>
        <taxon>Liliopsida</taxon>
        <taxon>Poales</taxon>
        <taxon>Poaceae</taxon>
        <taxon>PACMAD clade</taxon>
        <taxon>Arundinoideae</taxon>
        <taxon>Arundineae</taxon>
        <taxon>Arundo</taxon>
    </lineage>
</organism>